<comment type="caution">
    <text evidence="5">The sequence shown here is derived from an EMBL/GenBank/DDBJ whole genome shotgun (WGS) entry which is preliminary data.</text>
</comment>
<dbReference type="InterPro" id="IPR000801">
    <property type="entry name" value="Esterase-like"/>
</dbReference>
<evidence type="ECO:0000256" key="4">
    <source>
        <dbReference type="SAM" id="SignalP"/>
    </source>
</evidence>
<protein>
    <submittedName>
        <fullName evidence="5">Alpha/beta hydrolase</fullName>
    </submittedName>
</protein>
<dbReference type="Gene3D" id="3.40.50.1820">
    <property type="entry name" value="alpha/beta hydrolase"/>
    <property type="match status" value="1"/>
</dbReference>
<dbReference type="Proteomes" id="UP000607796">
    <property type="component" value="Unassembled WGS sequence"/>
</dbReference>
<dbReference type="PANTHER" id="PTHR40841">
    <property type="entry name" value="SIDEROPHORE TRIACETYLFUSARININE C ESTERASE"/>
    <property type="match status" value="1"/>
</dbReference>
<organism evidence="5 6">
    <name type="scientific">Salipiger mangrovisoli</name>
    <dbReference type="NCBI Taxonomy" id="2865933"/>
    <lineage>
        <taxon>Bacteria</taxon>
        <taxon>Pseudomonadati</taxon>
        <taxon>Pseudomonadota</taxon>
        <taxon>Alphaproteobacteria</taxon>
        <taxon>Rhodobacterales</taxon>
        <taxon>Roseobacteraceae</taxon>
        <taxon>Salipiger</taxon>
    </lineage>
</organism>
<dbReference type="RefSeq" id="WP_194135547.1">
    <property type="nucleotide sequence ID" value="NZ_JADFFK010000011.1"/>
</dbReference>
<evidence type="ECO:0000256" key="3">
    <source>
        <dbReference type="SAM" id="MobiDB-lite"/>
    </source>
</evidence>
<reference evidence="5 6" key="1">
    <citation type="journal article" date="2021" name="Int. J. Syst. Evol. Microbiol.">
        <title>Salipiger mangrovisoli sp. nov., isolated from mangrove soil and the proposal for the reclassification of Paraphaeobacter pallidus as Salipiger pallidus comb. nov.</title>
        <authorList>
            <person name="Du J."/>
            <person name="Liu Y."/>
            <person name="Pei T."/>
            <person name="Deng M.R."/>
            <person name="Zhu H."/>
        </authorList>
    </citation>
    <scope>NUCLEOTIDE SEQUENCE [LARGE SCALE GENOMIC DNA]</scope>
    <source>
        <strain evidence="5 6">6D45A</strain>
    </source>
</reference>
<evidence type="ECO:0000313" key="5">
    <source>
        <dbReference type="EMBL" id="MBE9638243.1"/>
    </source>
</evidence>
<feature type="chain" id="PRO_5045479868" evidence="4">
    <location>
        <begin position="26"/>
        <end position="293"/>
    </location>
</feature>
<gene>
    <name evidence="5" type="ORF">IQ782_15425</name>
</gene>
<keyword evidence="2 5" id="KW-0378">Hydrolase</keyword>
<sequence>MIPGRRRFLTTLAAFASCPAVPAVAQMRQGPAEFPLFDAPPASHTLTQFDVVAEGLSYRLFLACPHGEVPAQGWPSLWMLDGNAAFSRLDAARLAAHPGLAVIGIGYPVEAAFDGASRARDYTPVPLEQPTHGRGRDWQFGGQEAFRARLLGPLAQALAERAPLDPARRSLWGHSYGGVFVLATLLSAPEAFRAYMAISPSSGFGGGALQAMEAGAPRLAEGGAEVLMMLGDSEHRSGTPEPAEPRPNPDTMATGARLAARADLHVQLEVLKGLGHGATFAASFPRSFALADA</sequence>
<dbReference type="EMBL" id="JADFFK010000011">
    <property type="protein sequence ID" value="MBE9638243.1"/>
    <property type="molecule type" value="Genomic_DNA"/>
</dbReference>
<keyword evidence="6" id="KW-1185">Reference proteome</keyword>
<dbReference type="PANTHER" id="PTHR40841:SF2">
    <property type="entry name" value="SIDEROPHORE-DEGRADING ESTERASE (EUROFUNG)"/>
    <property type="match status" value="1"/>
</dbReference>
<evidence type="ECO:0000256" key="2">
    <source>
        <dbReference type="ARBA" id="ARBA00022801"/>
    </source>
</evidence>
<name>A0ABR9X3Y1_9RHOB</name>
<evidence type="ECO:0000313" key="6">
    <source>
        <dbReference type="Proteomes" id="UP000607796"/>
    </source>
</evidence>
<keyword evidence="4" id="KW-0732">Signal</keyword>
<comment type="similarity">
    <text evidence="1">Belongs to the esterase D family.</text>
</comment>
<accession>A0ABR9X3Y1</accession>
<feature type="region of interest" description="Disordered" evidence="3">
    <location>
        <begin position="233"/>
        <end position="253"/>
    </location>
</feature>
<dbReference type="InterPro" id="IPR052558">
    <property type="entry name" value="Siderophore_Hydrolase_D"/>
</dbReference>
<dbReference type="InterPro" id="IPR029058">
    <property type="entry name" value="AB_hydrolase_fold"/>
</dbReference>
<dbReference type="SUPFAM" id="SSF53474">
    <property type="entry name" value="alpha/beta-Hydrolases"/>
    <property type="match status" value="1"/>
</dbReference>
<feature type="signal peptide" evidence="4">
    <location>
        <begin position="1"/>
        <end position="25"/>
    </location>
</feature>
<evidence type="ECO:0000256" key="1">
    <source>
        <dbReference type="ARBA" id="ARBA00005622"/>
    </source>
</evidence>
<dbReference type="Pfam" id="PF00756">
    <property type="entry name" value="Esterase"/>
    <property type="match status" value="1"/>
</dbReference>
<dbReference type="GO" id="GO:0016787">
    <property type="term" value="F:hydrolase activity"/>
    <property type="evidence" value="ECO:0007669"/>
    <property type="project" value="UniProtKB-KW"/>
</dbReference>
<dbReference type="PROSITE" id="PS51257">
    <property type="entry name" value="PROKAR_LIPOPROTEIN"/>
    <property type="match status" value="1"/>
</dbReference>
<proteinExistence type="inferred from homology"/>